<feature type="compositionally biased region" description="Acidic residues" evidence="1">
    <location>
        <begin position="67"/>
        <end position="76"/>
    </location>
</feature>
<reference evidence="2" key="1">
    <citation type="journal article" date="2020" name="Stud. Mycol.">
        <title>101 Dothideomycetes genomes: a test case for predicting lifestyles and emergence of pathogens.</title>
        <authorList>
            <person name="Haridas S."/>
            <person name="Albert R."/>
            <person name="Binder M."/>
            <person name="Bloem J."/>
            <person name="Labutti K."/>
            <person name="Salamov A."/>
            <person name="Andreopoulos B."/>
            <person name="Baker S."/>
            <person name="Barry K."/>
            <person name="Bills G."/>
            <person name="Bluhm B."/>
            <person name="Cannon C."/>
            <person name="Castanera R."/>
            <person name="Culley D."/>
            <person name="Daum C."/>
            <person name="Ezra D."/>
            <person name="Gonzalez J."/>
            <person name="Henrissat B."/>
            <person name="Kuo A."/>
            <person name="Liang C."/>
            <person name="Lipzen A."/>
            <person name="Lutzoni F."/>
            <person name="Magnuson J."/>
            <person name="Mondo S."/>
            <person name="Nolan M."/>
            <person name="Ohm R."/>
            <person name="Pangilinan J."/>
            <person name="Park H.-J."/>
            <person name="Ramirez L."/>
            <person name="Alfaro M."/>
            <person name="Sun H."/>
            <person name="Tritt A."/>
            <person name="Yoshinaga Y."/>
            <person name="Zwiers L.-H."/>
            <person name="Turgeon B."/>
            <person name="Goodwin S."/>
            <person name="Spatafora J."/>
            <person name="Crous P."/>
            <person name="Grigoriev I."/>
        </authorList>
    </citation>
    <scope>NUCLEOTIDE SEQUENCE</scope>
    <source>
        <strain evidence="2">CBS 115976</strain>
    </source>
</reference>
<sequence length="459" mass="50168">MASTAESSNSLKRSNPSDLSSESLNDSPKRLRWDHSQRQPNGFKSKQGVTDRSTGQQFAFPGLEQFSDSDADDGVSGEERKERETMREALAFLREVRSEAAAIPQIMIAPKPQLPSDEDDDYYSDDSLYNDSTRGFYADGAYVAAPPIGPIMPPNYKPSNASTDLPTPCAAYTHRLLSALSSQRTLIASTPHKAIPDGAPASITRYMHFGHFRTMLREYPPRHTHLAALSQSSVLNSLVCALHLLRRRQNVDKQISSWIWGLFCALGDVGTLDSEGVSVVRELGKRAVWMGIGFLGGEGADLTEGYGEEEEELDEEEDEMEISSTRGTAEVLSTTIENGSAQGSSPGALEEDVSESMARRRNTSSPEDSDDDPELQGTLKDQGETLEAAKARLLEGMEIKAEPAPAAKNKHTASTDENCPDANTRATIDMIITIAGEVYGQRDLLEFRQVWGGEMGLWG</sequence>
<feature type="compositionally biased region" description="Basic and acidic residues" evidence="1">
    <location>
        <begin position="27"/>
        <end position="37"/>
    </location>
</feature>
<feature type="compositionally biased region" description="Polar residues" evidence="1">
    <location>
        <begin position="38"/>
        <end position="57"/>
    </location>
</feature>
<dbReference type="Gene3D" id="1.20.58.1070">
    <property type="match status" value="1"/>
</dbReference>
<feature type="compositionally biased region" description="Polar residues" evidence="1">
    <location>
        <begin position="322"/>
        <end position="345"/>
    </location>
</feature>
<dbReference type="EMBL" id="MU004230">
    <property type="protein sequence ID" value="KAF2675165.1"/>
    <property type="molecule type" value="Genomic_DNA"/>
</dbReference>
<evidence type="ECO:0000313" key="3">
    <source>
        <dbReference type="Proteomes" id="UP000799302"/>
    </source>
</evidence>
<accession>A0A6A6US98</accession>
<feature type="region of interest" description="Disordered" evidence="1">
    <location>
        <begin position="300"/>
        <end position="382"/>
    </location>
</feature>
<feature type="region of interest" description="Disordered" evidence="1">
    <location>
        <begin position="402"/>
        <end position="421"/>
    </location>
</feature>
<name>A0A6A6US98_9PEZI</name>
<dbReference type="InterPro" id="IPR035426">
    <property type="entry name" value="Gemin2/Brr1"/>
</dbReference>
<proteinExistence type="predicted"/>
<evidence type="ECO:0000313" key="2">
    <source>
        <dbReference type="EMBL" id="KAF2675165.1"/>
    </source>
</evidence>
<keyword evidence="3" id="KW-1185">Reference proteome</keyword>
<evidence type="ECO:0000256" key="1">
    <source>
        <dbReference type="SAM" id="MobiDB-lite"/>
    </source>
</evidence>
<feature type="region of interest" description="Disordered" evidence="1">
    <location>
        <begin position="1"/>
        <end position="83"/>
    </location>
</feature>
<dbReference type="GO" id="GO:0000387">
    <property type="term" value="P:spliceosomal snRNP assembly"/>
    <property type="evidence" value="ECO:0007669"/>
    <property type="project" value="InterPro"/>
</dbReference>
<feature type="compositionally biased region" description="Acidic residues" evidence="1">
    <location>
        <begin position="306"/>
        <end position="321"/>
    </location>
</feature>
<protein>
    <submittedName>
        <fullName evidence="2">Uncharacterized protein</fullName>
    </submittedName>
</protein>
<dbReference type="AlphaFoldDB" id="A0A6A6US98"/>
<gene>
    <name evidence="2" type="ORF">BT63DRAFT_409273</name>
</gene>
<feature type="compositionally biased region" description="Polar residues" evidence="1">
    <location>
        <begin position="1"/>
        <end position="26"/>
    </location>
</feature>
<dbReference type="Pfam" id="PF04938">
    <property type="entry name" value="SIP1"/>
    <property type="match status" value="1"/>
</dbReference>
<organism evidence="2 3">
    <name type="scientific">Microthyrium microscopicum</name>
    <dbReference type="NCBI Taxonomy" id="703497"/>
    <lineage>
        <taxon>Eukaryota</taxon>
        <taxon>Fungi</taxon>
        <taxon>Dikarya</taxon>
        <taxon>Ascomycota</taxon>
        <taxon>Pezizomycotina</taxon>
        <taxon>Dothideomycetes</taxon>
        <taxon>Dothideomycetes incertae sedis</taxon>
        <taxon>Microthyriales</taxon>
        <taxon>Microthyriaceae</taxon>
        <taxon>Microthyrium</taxon>
    </lineage>
</organism>
<dbReference type="Proteomes" id="UP000799302">
    <property type="component" value="Unassembled WGS sequence"/>
</dbReference>
<dbReference type="OrthoDB" id="428895at2759"/>